<keyword evidence="8" id="KW-1185">Reference proteome</keyword>
<dbReference type="AlphaFoldDB" id="A0A2M8RCU9"/>
<evidence type="ECO:0000313" key="7">
    <source>
        <dbReference type="EMBL" id="PJG55634.1"/>
    </source>
</evidence>
<evidence type="ECO:0000256" key="2">
    <source>
        <dbReference type="ARBA" id="ARBA00022475"/>
    </source>
</evidence>
<keyword evidence="3 6" id="KW-0812">Transmembrane</keyword>
<evidence type="ECO:0000256" key="1">
    <source>
        <dbReference type="ARBA" id="ARBA00004651"/>
    </source>
</evidence>
<protein>
    <recommendedName>
        <fullName evidence="9">Multidrug resistance protein NorM</fullName>
    </recommendedName>
</protein>
<accession>A0A2M8RCU9</accession>
<feature type="transmembrane region" description="Helical" evidence="6">
    <location>
        <begin position="80"/>
        <end position="99"/>
    </location>
</feature>
<proteinExistence type="predicted"/>
<feature type="transmembrane region" description="Helical" evidence="6">
    <location>
        <begin position="138"/>
        <end position="156"/>
    </location>
</feature>
<evidence type="ECO:0000313" key="8">
    <source>
        <dbReference type="Proteomes" id="UP000231194"/>
    </source>
</evidence>
<sequence length="395" mass="42059">MLATIPTYFALSDLGFGSAAGSDIAMKAARGEQQEALSTFQSIWLLVNAVSLGLLIIAVASLEGARALQFRAASDHELTILILVLYSAVVMNARIFLVSLRATQNYASGTLLFEIIAFAETLSVLVAARLGSDFLDCALIMVFVRLLNLAIMHRALKRLVPWLRVGFAHGSFDELRRLFLPAVAAMAIPAALAINLQGFVLVTGLLVSASAAAMLTTVRTISRVTVQLVGTINRATMPELSAAGARQQRSTLQKIILLNFASVALILMPGALLLAVIGPELISLWTQGHIQPDWMLVGIISTATVVHGLWYYLSNLLLASNSHTNVSWSLLAISLCSIAIAAPVAMAFGLTGLGSVILLNESISLLAVLRAASKQNIFNATELKAVAKATLWGSR</sequence>
<comment type="subcellular location">
    <subcellularLocation>
        <location evidence="1">Cell membrane</location>
        <topology evidence="1">Multi-pass membrane protein</topology>
    </subcellularLocation>
</comment>
<dbReference type="Proteomes" id="UP000231194">
    <property type="component" value="Unassembled WGS sequence"/>
</dbReference>
<evidence type="ECO:0000256" key="5">
    <source>
        <dbReference type="ARBA" id="ARBA00023136"/>
    </source>
</evidence>
<evidence type="ECO:0000256" key="6">
    <source>
        <dbReference type="SAM" id="Phobius"/>
    </source>
</evidence>
<name>A0A2M8RCU9_9BRAD</name>
<feature type="transmembrane region" description="Helical" evidence="6">
    <location>
        <begin position="294"/>
        <end position="313"/>
    </location>
</feature>
<keyword evidence="4 6" id="KW-1133">Transmembrane helix</keyword>
<keyword evidence="5 6" id="KW-0472">Membrane</keyword>
<keyword evidence="2" id="KW-1003">Cell membrane</keyword>
<gene>
    <name evidence="7" type="ORF">CVM73_08745</name>
</gene>
<comment type="caution">
    <text evidence="7">The sequence shown here is derived from an EMBL/GenBank/DDBJ whole genome shotgun (WGS) entry which is preliminary data.</text>
</comment>
<feature type="transmembrane region" description="Helical" evidence="6">
    <location>
        <begin position="111"/>
        <end position="132"/>
    </location>
</feature>
<dbReference type="GO" id="GO:0005886">
    <property type="term" value="C:plasma membrane"/>
    <property type="evidence" value="ECO:0007669"/>
    <property type="project" value="UniProtKB-SubCell"/>
</dbReference>
<feature type="transmembrane region" description="Helical" evidence="6">
    <location>
        <begin position="325"/>
        <end position="342"/>
    </location>
</feature>
<evidence type="ECO:0008006" key="9">
    <source>
        <dbReference type="Google" id="ProtNLM"/>
    </source>
</evidence>
<feature type="transmembrane region" description="Helical" evidence="6">
    <location>
        <begin position="256"/>
        <end position="282"/>
    </location>
</feature>
<reference evidence="7 8" key="1">
    <citation type="submission" date="2017-11" db="EMBL/GenBank/DDBJ databases">
        <title>Bradyrhizobium forestalis sp. nov., an efficient nitrogen-fixing bacterium isolated from nodules of forest legume species in the Amazon.</title>
        <authorList>
            <person name="Costa E.M."/>
            <person name="Guimaraes A."/>
            <person name="Carvalho T.S."/>
            <person name="Rodrigues T.L."/>
            <person name="Ribeiro P.R.A."/>
            <person name="Lebbe L."/>
            <person name="Willems A."/>
            <person name="Moreira F.M.S."/>
        </authorList>
    </citation>
    <scope>NUCLEOTIDE SEQUENCE [LARGE SCALE GENOMIC DNA]</scope>
    <source>
        <strain evidence="7 8">INPA54B</strain>
    </source>
</reference>
<feature type="transmembrane region" description="Helical" evidence="6">
    <location>
        <begin position="43"/>
        <end position="60"/>
    </location>
</feature>
<evidence type="ECO:0000256" key="3">
    <source>
        <dbReference type="ARBA" id="ARBA00022692"/>
    </source>
</evidence>
<dbReference type="PANTHER" id="PTHR30250">
    <property type="entry name" value="PST FAMILY PREDICTED COLANIC ACID TRANSPORTER"/>
    <property type="match status" value="1"/>
</dbReference>
<organism evidence="7 8">
    <name type="scientific">Bradyrhizobium forestalis</name>
    <dbReference type="NCBI Taxonomy" id="1419263"/>
    <lineage>
        <taxon>Bacteria</taxon>
        <taxon>Pseudomonadati</taxon>
        <taxon>Pseudomonadota</taxon>
        <taxon>Alphaproteobacteria</taxon>
        <taxon>Hyphomicrobiales</taxon>
        <taxon>Nitrobacteraceae</taxon>
        <taxon>Bradyrhizobium</taxon>
    </lineage>
</organism>
<dbReference type="EMBL" id="PGVG01000005">
    <property type="protein sequence ID" value="PJG55634.1"/>
    <property type="molecule type" value="Genomic_DNA"/>
</dbReference>
<evidence type="ECO:0000256" key="4">
    <source>
        <dbReference type="ARBA" id="ARBA00022989"/>
    </source>
</evidence>
<dbReference type="PANTHER" id="PTHR30250:SF11">
    <property type="entry name" value="O-ANTIGEN TRANSPORTER-RELATED"/>
    <property type="match status" value="1"/>
</dbReference>
<dbReference type="InterPro" id="IPR050833">
    <property type="entry name" value="Poly_Biosynth_Transport"/>
</dbReference>